<dbReference type="InterPro" id="IPR025164">
    <property type="entry name" value="Toastrack_DUF4097"/>
</dbReference>
<feature type="chain" id="PRO_5015637719" description="DUF4097 domain-containing protein" evidence="1">
    <location>
        <begin position="23"/>
        <end position="340"/>
    </location>
</feature>
<dbReference type="EMBL" id="QEWP01000001">
    <property type="protein sequence ID" value="PWE01058.1"/>
    <property type="molecule type" value="Genomic_DNA"/>
</dbReference>
<keyword evidence="4" id="KW-1185">Reference proteome</keyword>
<dbReference type="Proteomes" id="UP000244956">
    <property type="component" value="Unassembled WGS sequence"/>
</dbReference>
<dbReference type="AlphaFoldDB" id="A0A2U2BDB9"/>
<dbReference type="PANTHER" id="PTHR34094:SF1">
    <property type="entry name" value="PROTEIN FAM185A"/>
    <property type="match status" value="1"/>
</dbReference>
<name>A0A2U2BDB9_9BACT</name>
<proteinExistence type="predicted"/>
<gene>
    <name evidence="3" type="ORF">DDZ16_00795</name>
</gene>
<accession>A0A2U2BDB9</accession>
<protein>
    <recommendedName>
        <fullName evidence="2">DUF4097 domain-containing protein</fullName>
    </recommendedName>
</protein>
<dbReference type="PROSITE" id="PS51257">
    <property type="entry name" value="PROKAR_LIPOPROTEIN"/>
    <property type="match status" value="1"/>
</dbReference>
<reference evidence="3 4" key="1">
    <citation type="submission" date="2018-05" db="EMBL/GenBank/DDBJ databases">
        <title>Marinilabilia rubrum sp. nov., isolated from saltern sediment.</title>
        <authorList>
            <person name="Zhang R."/>
        </authorList>
    </citation>
    <scope>NUCLEOTIDE SEQUENCE [LARGE SCALE GENOMIC DNA]</scope>
    <source>
        <strain evidence="3 4">WTE16</strain>
    </source>
</reference>
<keyword evidence="1" id="KW-0732">Signal</keyword>
<sequence length="340" mass="35802">MKRLTSFLLAAVFLSGCMLTHSQELVDHVDTRFQNVESINIEGVFCDVNVEAGGSKEVHLQGEIRTTRDGQEYSIKTSQSGGELKIWVEHPNSMRGRVKGFLILEAPRGVNLSVNNVSGNVKVDDIESDHMLLKSVSGDVTVSKAGGDSRFQSVSGNVQASVINGALKAKSVSGDLRINNVKGDLSASSTSGNVSARMVEGEAMISSTSGDVMVENLMNSARLKSTSGNIKVDVLRGGLSAKSVSGDIVLNDVTGILSLSTTSGSQRGTKIVLTGDSNFKSVSGDINMDLENAMEALSFFLKSGSGNLSAAGSSADERLEIEKGEIVVKGSSMSGNQTFR</sequence>
<evidence type="ECO:0000256" key="1">
    <source>
        <dbReference type="SAM" id="SignalP"/>
    </source>
</evidence>
<dbReference type="OrthoDB" id="1118101at2"/>
<feature type="signal peptide" evidence="1">
    <location>
        <begin position="1"/>
        <end position="22"/>
    </location>
</feature>
<evidence type="ECO:0000313" key="3">
    <source>
        <dbReference type="EMBL" id="PWE01058.1"/>
    </source>
</evidence>
<evidence type="ECO:0000313" key="4">
    <source>
        <dbReference type="Proteomes" id="UP000244956"/>
    </source>
</evidence>
<dbReference type="Pfam" id="PF13349">
    <property type="entry name" value="DUF4097"/>
    <property type="match status" value="1"/>
</dbReference>
<dbReference type="RefSeq" id="WP_109262513.1">
    <property type="nucleotide sequence ID" value="NZ_QEWP01000001.1"/>
</dbReference>
<organism evidence="3 4">
    <name type="scientific">Marinilabilia rubra</name>
    <dbReference type="NCBI Taxonomy" id="2162893"/>
    <lineage>
        <taxon>Bacteria</taxon>
        <taxon>Pseudomonadati</taxon>
        <taxon>Bacteroidota</taxon>
        <taxon>Bacteroidia</taxon>
        <taxon>Marinilabiliales</taxon>
        <taxon>Marinilabiliaceae</taxon>
        <taxon>Marinilabilia</taxon>
    </lineage>
</organism>
<comment type="caution">
    <text evidence="3">The sequence shown here is derived from an EMBL/GenBank/DDBJ whole genome shotgun (WGS) entry which is preliminary data.</text>
</comment>
<dbReference type="PANTHER" id="PTHR34094">
    <property type="match status" value="1"/>
</dbReference>
<evidence type="ECO:0000259" key="2">
    <source>
        <dbReference type="Pfam" id="PF13349"/>
    </source>
</evidence>
<feature type="domain" description="DUF4097" evidence="2">
    <location>
        <begin position="38"/>
        <end position="234"/>
    </location>
</feature>